<dbReference type="NCBIfam" id="NF040887">
    <property type="entry name" value="trans_reg_YciT"/>
    <property type="match status" value="1"/>
</dbReference>
<dbReference type="InterPro" id="IPR036390">
    <property type="entry name" value="WH_DNA-bd_sf"/>
</dbReference>
<dbReference type="PROSITE" id="PS00894">
    <property type="entry name" value="HTH_DEOR_1"/>
    <property type="match status" value="1"/>
</dbReference>
<gene>
    <name evidence="1" type="ORF">H0Z12_01010</name>
</gene>
<name>A0A8A4JX14_PANAN</name>
<dbReference type="GO" id="GO:0003700">
    <property type="term" value="F:DNA-binding transcription factor activity"/>
    <property type="evidence" value="ECO:0007669"/>
    <property type="project" value="InterPro"/>
</dbReference>
<protein>
    <submittedName>
        <fullName evidence="1">DeoR/GlpR transcriptional regulator</fullName>
    </submittedName>
</protein>
<dbReference type="Pfam" id="PF08220">
    <property type="entry name" value="HTH_DeoR"/>
    <property type="match status" value="1"/>
</dbReference>
<dbReference type="InterPro" id="IPR001034">
    <property type="entry name" value="DeoR_HTH"/>
</dbReference>
<dbReference type="PANTHER" id="PTHR30363:SF59">
    <property type="entry name" value="DEOR FAMILY REGULATORY PROTEIN"/>
    <property type="match status" value="1"/>
</dbReference>
<dbReference type="InterPro" id="IPR037171">
    <property type="entry name" value="NagB/RpiA_transferase-like"/>
</dbReference>
<geneLocation type="plasmid" evidence="1 2">
    <name>pOC5aA</name>
</geneLocation>
<dbReference type="SUPFAM" id="SSF100950">
    <property type="entry name" value="NagB/RpiA/CoA transferase-like"/>
    <property type="match status" value="1"/>
</dbReference>
<sequence>MMNTRQQKIIELVNTRGNVAVSELAELAGVSEVTIRQDLNLLEEKRVLRRVHGAAQALDSDDVGVRMHTRYGIKLALARYAAGRINDGESVLIEGGSTNALLARMLASRKNLTLITVSHYIGHLLKDAACEVIILGGMLQKRSESMTGPLTRYCVQQMHFHKAFIGADGWHPETGFTGRDMLRCDVVDAVLAKGAESYVLTDSSKFGQIHPYPLSSGFQPGHVITEKGLSQDVVAGLAAQGIGLIQVAIDSAQ</sequence>
<organism evidence="1 2">
    <name type="scientific">Pantoea ananas</name>
    <name type="common">Erwinia uredovora</name>
    <dbReference type="NCBI Taxonomy" id="553"/>
    <lineage>
        <taxon>Bacteria</taxon>
        <taxon>Pseudomonadati</taxon>
        <taxon>Pseudomonadota</taxon>
        <taxon>Gammaproteobacteria</taxon>
        <taxon>Enterobacterales</taxon>
        <taxon>Erwiniaceae</taxon>
        <taxon>Pantoea</taxon>
    </lineage>
</organism>
<dbReference type="Proteomes" id="UP000663901">
    <property type="component" value="Plasmid pOC5aA"/>
</dbReference>
<dbReference type="Gene3D" id="1.10.10.10">
    <property type="entry name" value="Winged helix-like DNA-binding domain superfamily/Winged helix DNA-binding domain"/>
    <property type="match status" value="1"/>
</dbReference>
<dbReference type="EMBL" id="CP059083">
    <property type="protein sequence ID" value="QTC44234.1"/>
    <property type="molecule type" value="Genomic_DNA"/>
</dbReference>
<dbReference type="InterPro" id="IPR050313">
    <property type="entry name" value="Carb_Metab_HTH_regulators"/>
</dbReference>
<dbReference type="SUPFAM" id="SSF46785">
    <property type="entry name" value="Winged helix' DNA-binding domain"/>
    <property type="match status" value="1"/>
</dbReference>
<evidence type="ECO:0000313" key="1">
    <source>
        <dbReference type="EMBL" id="QTC44234.1"/>
    </source>
</evidence>
<dbReference type="InterPro" id="IPR014036">
    <property type="entry name" value="DeoR-like_C"/>
</dbReference>
<dbReference type="PROSITE" id="PS51000">
    <property type="entry name" value="HTH_DEOR_2"/>
    <property type="match status" value="1"/>
</dbReference>
<dbReference type="Gene3D" id="3.40.50.1360">
    <property type="match status" value="1"/>
</dbReference>
<accession>A0A8A4JX14</accession>
<reference evidence="1" key="1">
    <citation type="submission" date="2020-07" db="EMBL/GenBank/DDBJ databases">
        <title>Genome Sequences for Panteoa spp. that cause Center Rot in Onions.</title>
        <authorList>
            <person name="Asselin J.A."/>
            <person name="Helmann T."/>
            <person name="Beer S."/>
            <person name="Stodghill P."/>
        </authorList>
    </citation>
    <scope>NUCLEOTIDE SEQUENCE</scope>
    <source>
        <strain evidence="1">OC5a</strain>
        <plasmid evidence="1">pOC5aA</plasmid>
    </source>
</reference>
<dbReference type="InterPro" id="IPR018356">
    <property type="entry name" value="Tscrpt_reg_HTH_DeoR_CS"/>
</dbReference>
<dbReference type="PANTHER" id="PTHR30363">
    <property type="entry name" value="HTH-TYPE TRANSCRIPTIONAL REGULATOR SRLR-RELATED"/>
    <property type="match status" value="1"/>
</dbReference>
<dbReference type="SMART" id="SM01134">
    <property type="entry name" value="DeoRC"/>
    <property type="match status" value="1"/>
</dbReference>
<dbReference type="Pfam" id="PF00455">
    <property type="entry name" value="DeoRC"/>
    <property type="match status" value="1"/>
</dbReference>
<keyword evidence="1" id="KW-0614">Plasmid</keyword>
<dbReference type="InterPro" id="IPR036388">
    <property type="entry name" value="WH-like_DNA-bd_sf"/>
</dbReference>
<evidence type="ECO:0000313" key="2">
    <source>
        <dbReference type="Proteomes" id="UP000663901"/>
    </source>
</evidence>
<dbReference type="PRINTS" id="PR00037">
    <property type="entry name" value="HTHLACR"/>
</dbReference>
<proteinExistence type="predicted"/>
<dbReference type="AlphaFoldDB" id="A0A8A4JX14"/>
<dbReference type="SMART" id="SM00420">
    <property type="entry name" value="HTH_DEOR"/>
    <property type="match status" value="1"/>
</dbReference>